<dbReference type="PANTHER" id="PTHR43151:SF2">
    <property type="entry name" value="FE(2+) TRANSPORT PROTEIN A-RELATED"/>
    <property type="match status" value="1"/>
</dbReference>
<dbReference type="SUPFAM" id="SSF50037">
    <property type="entry name" value="C-terminal domain of transcriptional repressors"/>
    <property type="match status" value="1"/>
</dbReference>
<name>A0ABD4Z799_9CREN</name>
<dbReference type="InterPro" id="IPR053184">
    <property type="entry name" value="FeoA-like"/>
</dbReference>
<dbReference type="InterPro" id="IPR008988">
    <property type="entry name" value="Transcriptional_repressor_C"/>
</dbReference>
<reference evidence="3 4" key="1">
    <citation type="submission" date="2023-05" db="EMBL/GenBank/DDBJ databases">
        <title>A new hyperthermophilic archaea 'Ignisphaera cupida' sp. nov. and description of the family 'Ignisphaeraceae' fam. nov.</title>
        <authorList>
            <person name="Podosokorskaya O.A."/>
            <person name="Elcheninov A.G."/>
            <person name="Klukina A."/>
            <person name="Merkel A.Y."/>
        </authorList>
    </citation>
    <scope>NUCLEOTIDE SEQUENCE [LARGE SCALE GENOMIC DNA]</scope>
    <source>
        <strain evidence="3 4">4213-co</strain>
    </source>
</reference>
<comment type="caution">
    <text evidence="3">The sequence shown here is derived from an EMBL/GenBank/DDBJ whole genome shotgun (WGS) entry which is preliminary data.</text>
</comment>
<dbReference type="AlphaFoldDB" id="A0ABD4Z799"/>
<dbReference type="EMBL" id="JASNVW010000002">
    <property type="protein sequence ID" value="MDK6028755.1"/>
    <property type="molecule type" value="Genomic_DNA"/>
</dbReference>
<proteinExistence type="predicted"/>
<evidence type="ECO:0000256" key="1">
    <source>
        <dbReference type="ARBA" id="ARBA00023004"/>
    </source>
</evidence>
<protein>
    <submittedName>
        <fullName evidence="3">FeoA domain-containing protein</fullName>
    </submittedName>
</protein>
<evidence type="ECO:0000259" key="2">
    <source>
        <dbReference type="SMART" id="SM00899"/>
    </source>
</evidence>
<sequence length="77" mass="7915">MNLADAQPNTVVTIIDIDAGPGLKARLLGMGFVSGAKLKVIENRDGHIVVALDSGYGRVVALSKGIAKKIIVASSTV</sequence>
<gene>
    <name evidence="3" type="ORF">QPL79_05210</name>
</gene>
<organism evidence="3 4">
    <name type="scientific">Ignisphaera cupida</name>
    <dbReference type="NCBI Taxonomy" id="3050454"/>
    <lineage>
        <taxon>Archaea</taxon>
        <taxon>Thermoproteota</taxon>
        <taxon>Thermoprotei</taxon>
        <taxon>Desulfurococcales</taxon>
        <taxon>Desulfurococcaceae</taxon>
        <taxon>Ignisphaera</taxon>
    </lineage>
</organism>
<dbReference type="RefSeq" id="WP_285273729.1">
    <property type="nucleotide sequence ID" value="NZ_JASNVW010000002.1"/>
</dbReference>
<dbReference type="InterPro" id="IPR038157">
    <property type="entry name" value="FeoA_core_dom"/>
</dbReference>
<dbReference type="Pfam" id="PF04023">
    <property type="entry name" value="FeoA"/>
    <property type="match status" value="1"/>
</dbReference>
<accession>A0ABD4Z799</accession>
<feature type="domain" description="Ferrous iron transporter FeoA-like" evidence="2">
    <location>
        <begin position="1"/>
        <end position="74"/>
    </location>
</feature>
<keyword evidence="4" id="KW-1185">Reference proteome</keyword>
<dbReference type="Proteomes" id="UP001529235">
    <property type="component" value="Unassembled WGS sequence"/>
</dbReference>
<dbReference type="PANTHER" id="PTHR43151">
    <property type="entry name" value="FEOA FAMILY PROTEIN"/>
    <property type="match status" value="1"/>
</dbReference>
<dbReference type="InterPro" id="IPR007167">
    <property type="entry name" value="Fe-transptr_FeoA-like"/>
</dbReference>
<evidence type="ECO:0000313" key="4">
    <source>
        <dbReference type="Proteomes" id="UP001529235"/>
    </source>
</evidence>
<dbReference type="Gene3D" id="2.30.30.90">
    <property type="match status" value="1"/>
</dbReference>
<keyword evidence="1" id="KW-0408">Iron</keyword>
<dbReference type="SMART" id="SM00899">
    <property type="entry name" value="FeoA"/>
    <property type="match status" value="1"/>
</dbReference>
<evidence type="ECO:0000313" key="3">
    <source>
        <dbReference type="EMBL" id="MDK6028755.1"/>
    </source>
</evidence>